<keyword evidence="1" id="KW-0378">Hydrolase</keyword>
<dbReference type="Pfam" id="PF00300">
    <property type="entry name" value="His_Phos_1"/>
    <property type="match status" value="1"/>
</dbReference>
<dbReference type="CDD" id="cd07067">
    <property type="entry name" value="HP_PGM_like"/>
    <property type="match status" value="1"/>
</dbReference>
<evidence type="ECO:0000313" key="2">
    <source>
        <dbReference type="EMBL" id="RZU47682.1"/>
    </source>
</evidence>
<dbReference type="SMART" id="SM00855">
    <property type="entry name" value="PGAM"/>
    <property type="match status" value="1"/>
</dbReference>
<dbReference type="Proteomes" id="UP000292423">
    <property type="component" value="Unassembled WGS sequence"/>
</dbReference>
<organism evidence="2 3">
    <name type="scientific">Fluviicoccus keumensis</name>
    <dbReference type="NCBI Taxonomy" id="1435465"/>
    <lineage>
        <taxon>Bacteria</taxon>
        <taxon>Pseudomonadati</taxon>
        <taxon>Pseudomonadota</taxon>
        <taxon>Gammaproteobacteria</taxon>
        <taxon>Moraxellales</taxon>
        <taxon>Moraxellaceae</taxon>
        <taxon>Fluviicoccus</taxon>
    </lineage>
</organism>
<dbReference type="InterPro" id="IPR013078">
    <property type="entry name" value="His_Pase_superF_clade-1"/>
</dbReference>
<dbReference type="OrthoDB" id="280692at2"/>
<dbReference type="EMBL" id="SHKX01000010">
    <property type="protein sequence ID" value="RZU47682.1"/>
    <property type="molecule type" value="Genomic_DNA"/>
</dbReference>
<protein>
    <submittedName>
        <fullName evidence="2">Broad specificity phosphatase PhoE</fullName>
    </submittedName>
</protein>
<dbReference type="Gene3D" id="3.40.50.1240">
    <property type="entry name" value="Phosphoglycerate mutase-like"/>
    <property type="match status" value="1"/>
</dbReference>
<keyword evidence="3" id="KW-1185">Reference proteome</keyword>
<sequence length="231" mass="26266">MGAIYLVRHGQASFGAENYDQLSPLGMEQTRLLGEWQRACELPLSKVVIGPARRHAQSAEHFQSGSQTRHAPLLIPGLNEFDHEQVLYRYRPDLREKAALAAYLATTANPRRAFQDLFAVAVERWLSGEFDEEYAESWPSFQQRCWKGLHQIIEQAGPSQDIWVFTSGGPITAIAQQLLTIPDSHIFNLNWSLVNAGVTRLLYSGNRLSLSYLNNHAHLEQHRRAELVTYR</sequence>
<evidence type="ECO:0000256" key="1">
    <source>
        <dbReference type="ARBA" id="ARBA00022801"/>
    </source>
</evidence>
<dbReference type="InterPro" id="IPR029033">
    <property type="entry name" value="His_PPase_superfam"/>
</dbReference>
<dbReference type="GO" id="GO:0016787">
    <property type="term" value="F:hydrolase activity"/>
    <property type="evidence" value="ECO:0007669"/>
    <property type="project" value="UniProtKB-KW"/>
</dbReference>
<dbReference type="PANTHER" id="PTHR20935:SF0">
    <property type="entry name" value="SERINE_THREONINE-PROTEIN PHOSPHATASE PGAM5, MITOCHONDRIAL"/>
    <property type="match status" value="1"/>
</dbReference>
<comment type="caution">
    <text evidence="2">The sequence shown here is derived from an EMBL/GenBank/DDBJ whole genome shotgun (WGS) entry which is preliminary data.</text>
</comment>
<proteinExistence type="predicted"/>
<gene>
    <name evidence="2" type="ORF">EV700_0649</name>
</gene>
<dbReference type="PANTHER" id="PTHR20935">
    <property type="entry name" value="PHOSPHOGLYCERATE MUTASE-RELATED"/>
    <property type="match status" value="1"/>
</dbReference>
<reference evidence="2 3" key="1">
    <citation type="submission" date="2019-02" db="EMBL/GenBank/DDBJ databases">
        <title>Genomic Encyclopedia of Type Strains, Phase IV (KMG-IV): sequencing the most valuable type-strain genomes for metagenomic binning, comparative biology and taxonomic classification.</title>
        <authorList>
            <person name="Goeker M."/>
        </authorList>
    </citation>
    <scope>NUCLEOTIDE SEQUENCE [LARGE SCALE GENOMIC DNA]</scope>
    <source>
        <strain evidence="2 3">DSM 105135</strain>
    </source>
</reference>
<name>A0A4Q7ZAQ4_9GAMM</name>
<accession>A0A4Q7ZAQ4</accession>
<dbReference type="InterPro" id="IPR051021">
    <property type="entry name" value="Mito_Ser/Thr_phosphatase"/>
</dbReference>
<dbReference type="AlphaFoldDB" id="A0A4Q7ZAQ4"/>
<dbReference type="RefSeq" id="WP_130410904.1">
    <property type="nucleotide sequence ID" value="NZ_SHKX01000010.1"/>
</dbReference>
<dbReference type="SUPFAM" id="SSF53254">
    <property type="entry name" value="Phosphoglycerate mutase-like"/>
    <property type="match status" value="1"/>
</dbReference>
<evidence type="ECO:0000313" key="3">
    <source>
        <dbReference type="Proteomes" id="UP000292423"/>
    </source>
</evidence>